<dbReference type="VEuPathDB" id="VectorBase:MDOA003807"/>
<dbReference type="SUPFAM" id="SSF52058">
    <property type="entry name" value="L domain-like"/>
    <property type="match status" value="1"/>
</dbReference>
<dbReference type="Pfam" id="PF13855">
    <property type="entry name" value="LRR_8"/>
    <property type="match status" value="2"/>
</dbReference>
<dbReference type="OrthoDB" id="635273at2759"/>
<name>A0A1I8MDK9_MUSDO</name>
<dbReference type="InterPro" id="IPR003591">
    <property type="entry name" value="Leu-rich_rpt_typical-subtyp"/>
</dbReference>
<organism evidence="5">
    <name type="scientific">Musca domestica</name>
    <name type="common">House fly</name>
    <dbReference type="NCBI Taxonomy" id="7370"/>
    <lineage>
        <taxon>Eukaryota</taxon>
        <taxon>Metazoa</taxon>
        <taxon>Ecdysozoa</taxon>
        <taxon>Arthropoda</taxon>
        <taxon>Hexapoda</taxon>
        <taxon>Insecta</taxon>
        <taxon>Pterygota</taxon>
        <taxon>Neoptera</taxon>
        <taxon>Endopterygota</taxon>
        <taxon>Diptera</taxon>
        <taxon>Brachycera</taxon>
        <taxon>Muscomorpha</taxon>
        <taxon>Muscoidea</taxon>
        <taxon>Muscidae</taxon>
        <taxon>Musca</taxon>
    </lineage>
</organism>
<evidence type="ECO:0000256" key="2">
    <source>
        <dbReference type="ARBA" id="ARBA00022737"/>
    </source>
</evidence>
<dbReference type="GO" id="GO:0004180">
    <property type="term" value="F:carboxypeptidase activity"/>
    <property type="evidence" value="ECO:0007669"/>
    <property type="project" value="UniProtKB-KW"/>
</dbReference>
<dbReference type="EnsemblMetazoa" id="MDOA003807-RA">
    <property type="protein sequence ID" value="MDOA003807-PA"/>
    <property type="gene ID" value="MDOA003807"/>
</dbReference>
<dbReference type="Proteomes" id="UP001652621">
    <property type="component" value="Unplaced"/>
</dbReference>
<reference evidence="7 8" key="2">
    <citation type="submission" date="2025-04" db="UniProtKB">
        <authorList>
            <consortium name="RefSeq"/>
        </authorList>
    </citation>
    <scope>IDENTIFICATION</scope>
    <source>
        <strain evidence="7 8">Aabys</strain>
    </source>
</reference>
<gene>
    <name evidence="5" type="primary">101888338</name>
    <name evidence="7 8" type="synonym">LOC101888338</name>
</gene>
<dbReference type="RefSeq" id="XP_011296134.1">
    <property type="nucleotide sequence ID" value="XM_011297832.2"/>
</dbReference>
<feature type="transmembrane region" description="Helical" evidence="4">
    <location>
        <begin position="456"/>
        <end position="481"/>
    </location>
</feature>
<evidence type="ECO:0000313" key="7">
    <source>
        <dbReference type="RefSeq" id="XP_005176445.1"/>
    </source>
</evidence>
<dbReference type="Pfam" id="PF13516">
    <property type="entry name" value="LRR_6"/>
    <property type="match status" value="1"/>
</dbReference>
<dbReference type="EnsemblMetazoa" id="MDOA003807-RD">
    <property type="protein sequence ID" value="MDOA003807-PD"/>
    <property type="gene ID" value="MDOA003807"/>
</dbReference>
<feature type="transmembrane region" description="Helical" evidence="4">
    <location>
        <begin position="7"/>
        <end position="24"/>
    </location>
</feature>
<dbReference type="PROSITE" id="PS51450">
    <property type="entry name" value="LRR"/>
    <property type="match status" value="2"/>
</dbReference>
<evidence type="ECO:0000256" key="3">
    <source>
        <dbReference type="SAM" id="MobiDB-lite"/>
    </source>
</evidence>
<keyword evidence="7 8" id="KW-0645">Protease</keyword>
<dbReference type="eggNOG" id="KOG0619">
    <property type="taxonomic scope" value="Eukaryota"/>
</dbReference>
<sequence length="529" mass="59208">MDLYKNILYITFCIAIFWIQIGGAQHEDIPYENVEKICEKCVCIDKPADPKTNQVAHHLLSCTVKGFKHILARWPEEFNAHQKDNVIVASFSGNTIELLQQLPTTNATLSFACRHCSIKYLQSPTFMDVPNIISLDLAYNAITTEELIPDVFRGPYHISSYEPIALAELDLSHNHLQSLDRLLFQHTPNLTKLNLAHNNLQILDYPTTAALSSVTLLKNLDLSYTGLKTIPSVIFEKLTSLEILNLAGNEFIALPENFQLIGQSLKSLNLAGNRFTAFEETSFLGLKVLTHLNISGMPTLKVVKYNTFTRLEHLTHLDSSHNTRLDTFDFDSLMHCVNLTYLDISHCHLTSLTLNMDLSPILNNTNITAPSPWPRLKTFLIAGNPWTCDCNLLQVLEYAGSHHRLEGDQSRCDMPFILAGVKLSNLTASQVCSMRIPAKYQIVDENAPPRFRRKRYIILTVITASVVVVMGLIIGLIVVCIRRRLKRDDYGVEPIRYTSVRSSNLSAFSHGQANGNGTNGSAGTRTSGV</sequence>
<evidence type="ECO:0000313" key="6">
    <source>
        <dbReference type="Proteomes" id="UP001652621"/>
    </source>
</evidence>
<evidence type="ECO:0000256" key="1">
    <source>
        <dbReference type="ARBA" id="ARBA00022614"/>
    </source>
</evidence>
<keyword evidence="1" id="KW-0433">Leucine-rich repeat</keyword>
<dbReference type="PANTHER" id="PTHR45617:SF165">
    <property type="entry name" value="COMMON DPR-INTERACTING PROTEIN-RELATED"/>
    <property type="match status" value="1"/>
</dbReference>
<dbReference type="Gene3D" id="3.80.10.10">
    <property type="entry name" value="Ribonuclease Inhibitor"/>
    <property type="match status" value="2"/>
</dbReference>
<dbReference type="SMART" id="SM00369">
    <property type="entry name" value="LRR_TYP"/>
    <property type="match status" value="6"/>
</dbReference>
<keyword evidence="4" id="KW-0812">Transmembrane</keyword>
<dbReference type="EnsemblMetazoa" id="MDOA003807-RC">
    <property type="protein sequence ID" value="MDOA003807-PC"/>
    <property type="gene ID" value="MDOA003807"/>
</dbReference>
<evidence type="ECO:0000313" key="5">
    <source>
        <dbReference type="EnsemblMetazoa" id="MDOA003807-PD"/>
    </source>
</evidence>
<protein>
    <submittedName>
        <fullName evidence="7 8">Carboxypeptidase N subunit 2</fullName>
    </submittedName>
</protein>
<feature type="region of interest" description="Disordered" evidence="3">
    <location>
        <begin position="508"/>
        <end position="529"/>
    </location>
</feature>
<reference evidence="5" key="1">
    <citation type="submission" date="2020-05" db="UniProtKB">
        <authorList>
            <consortium name="EnsemblMetazoa"/>
        </authorList>
    </citation>
    <scope>IDENTIFICATION</scope>
    <source>
        <strain evidence="5">Aabys</strain>
    </source>
</reference>
<accession>A0A1I8MDK9</accession>
<keyword evidence="7 8" id="KW-0378">Hydrolase</keyword>
<dbReference type="KEGG" id="mde:101888338"/>
<keyword evidence="6" id="KW-1185">Reference proteome</keyword>
<dbReference type="InterPro" id="IPR001611">
    <property type="entry name" value="Leu-rich_rpt"/>
</dbReference>
<dbReference type="AlphaFoldDB" id="A0A1I8MDK9"/>
<keyword evidence="7 8" id="KW-0121">Carboxypeptidase</keyword>
<dbReference type="VEuPathDB" id="VectorBase:MDOMA2_010115"/>
<dbReference type="RefSeq" id="XP_005176445.1">
    <property type="nucleotide sequence ID" value="XM_005176388.3"/>
</dbReference>
<proteinExistence type="predicted"/>
<evidence type="ECO:0000256" key="4">
    <source>
        <dbReference type="SAM" id="Phobius"/>
    </source>
</evidence>
<keyword evidence="4" id="KW-1133">Transmembrane helix</keyword>
<dbReference type="STRING" id="7370.A0A1I8MDK9"/>
<keyword evidence="4" id="KW-0472">Membrane</keyword>
<feature type="compositionally biased region" description="Low complexity" evidence="3">
    <location>
        <begin position="511"/>
        <end position="529"/>
    </location>
</feature>
<keyword evidence="2" id="KW-0677">Repeat</keyword>
<dbReference type="InterPro" id="IPR032675">
    <property type="entry name" value="LRR_dom_sf"/>
</dbReference>
<dbReference type="GeneID" id="101888338"/>
<dbReference type="PANTHER" id="PTHR45617">
    <property type="entry name" value="LEUCINE RICH REPEAT FAMILY PROTEIN"/>
    <property type="match status" value="1"/>
</dbReference>
<evidence type="ECO:0000313" key="8">
    <source>
        <dbReference type="RefSeq" id="XP_011296134.1"/>
    </source>
</evidence>